<evidence type="ECO:0000256" key="1">
    <source>
        <dbReference type="ARBA" id="ARBA00006484"/>
    </source>
</evidence>
<dbReference type="AlphaFoldDB" id="A0A551Y4B8"/>
<comment type="caution">
    <text evidence="4">The sequence shown here is derived from an EMBL/GenBank/DDBJ whole genome shotgun (WGS) entry which is preliminary data.</text>
</comment>
<comment type="similarity">
    <text evidence="1">Belongs to the short-chain dehydrogenases/reductases (SDR) family.</text>
</comment>
<evidence type="ECO:0000259" key="3">
    <source>
        <dbReference type="SMART" id="SM00822"/>
    </source>
</evidence>
<protein>
    <submittedName>
        <fullName evidence="4">SDR family oxidoreductase</fullName>
    </submittedName>
</protein>
<dbReference type="Gene3D" id="3.40.50.720">
    <property type="entry name" value="NAD(P)-binding Rossmann-like Domain"/>
    <property type="match status" value="1"/>
</dbReference>
<dbReference type="SUPFAM" id="SSF51735">
    <property type="entry name" value="NAD(P)-binding Rossmann-fold domains"/>
    <property type="match status" value="1"/>
</dbReference>
<gene>
    <name evidence="4" type="ORF">EWV85_08780</name>
</gene>
<dbReference type="InterPro" id="IPR020904">
    <property type="entry name" value="Sc_DH/Rdtase_CS"/>
</dbReference>
<dbReference type="InterPro" id="IPR002347">
    <property type="entry name" value="SDR_fam"/>
</dbReference>
<evidence type="ECO:0000313" key="5">
    <source>
        <dbReference type="Proteomes" id="UP000316443"/>
    </source>
</evidence>
<dbReference type="SMR" id="A0A551Y4B8"/>
<dbReference type="PANTHER" id="PTHR42760:SF40">
    <property type="entry name" value="3-OXOACYL-[ACYL-CARRIER-PROTEIN] REDUCTASE, CHLOROPLASTIC"/>
    <property type="match status" value="1"/>
</dbReference>
<dbReference type="InterPro" id="IPR057326">
    <property type="entry name" value="KR_dom"/>
</dbReference>
<dbReference type="Proteomes" id="UP000316443">
    <property type="component" value="Unassembled WGS sequence"/>
</dbReference>
<dbReference type="PRINTS" id="PR00081">
    <property type="entry name" value="GDHRDH"/>
</dbReference>
<dbReference type="NCBIfam" id="NF042966">
    <property type="entry name" value="AcAcCoAred_PhaB"/>
    <property type="match status" value="1"/>
</dbReference>
<organism evidence="4 5">
    <name type="scientific">Microcystis aeruginosa Ma_QC_C_20070703_M131</name>
    <dbReference type="NCBI Taxonomy" id="2486263"/>
    <lineage>
        <taxon>Bacteria</taxon>
        <taxon>Bacillati</taxon>
        <taxon>Cyanobacteriota</taxon>
        <taxon>Cyanophyceae</taxon>
        <taxon>Oscillatoriophycideae</taxon>
        <taxon>Chroococcales</taxon>
        <taxon>Microcystaceae</taxon>
        <taxon>Microcystis</taxon>
    </lineage>
</organism>
<name>A0A551Y4B8_MICAE</name>
<proteinExistence type="inferred from homology"/>
<dbReference type="EMBL" id="SFCA01000093">
    <property type="protein sequence ID" value="TRT55805.1"/>
    <property type="molecule type" value="Genomic_DNA"/>
</dbReference>
<reference evidence="4 5" key="1">
    <citation type="submission" date="2019-01" db="EMBL/GenBank/DDBJ databases">
        <title>Coherence of Microcystis species and biogeography revealed through population genomics.</title>
        <authorList>
            <person name="Perez-Carrascal O.M."/>
            <person name="Terrat Y."/>
            <person name="Giani A."/>
            <person name="Fortin N."/>
            <person name="Tromas N."/>
            <person name="Shapiro B.J."/>
        </authorList>
    </citation>
    <scope>NUCLEOTIDE SEQUENCE [LARGE SCALE GENOMIC DNA]</scope>
    <source>
        <strain evidence="4">Ma_QC_C_20070703_M131</strain>
    </source>
</reference>
<feature type="domain" description="Ketoreductase" evidence="3">
    <location>
        <begin position="9"/>
        <end position="176"/>
    </location>
</feature>
<dbReference type="InterPro" id="IPR036291">
    <property type="entry name" value="NAD(P)-bd_dom_sf"/>
</dbReference>
<dbReference type="PROSITE" id="PS00061">
    <property type="entry name" value="ADH_SHORT"/>
    <property type="match status" value="1"/>
</dbReference>
<dbReference type="PRINTS" id="PR00080">
    <property type="entry name" value="SDRFAMILY"/>
</dbReference>
<dbReference type="Pfam" id="PF13561">
    <property type="entry name" value="adh_short_C2"/>
    <property type="match status" value="1"/>
</dbReference>
<evidence type="ECO:0000256" key="2">
    <source>
        <dbReference type="ARBA" id="ARBA00023002"/>
    </source>
</evidence>
<dbReference type="FunFam" id="3.40.50.720:FF:000173">
    <property type="entry name" value="3-oxoacyl-[acyl-carrier protein] reductase"/>
    <property type="match status" value="1"/>
</dbReference>
<dbReference type="InterPro" id="IPR049956">
    <property type="entry name" value="PhaB"/>
</dbReference>
<keyword evidence="2" id="KW-0560">Oxidoreductase</keyword>
<dbReference type="GO" id="GO:0030497">
    <property type="term" value="P:fatty acid elongation"/>
    <property type="evidence" value="ECO:0007669"/>
    <property type="project" value="TreeGrafter"/>
</dbReference>
<dbReference type="PANTHER" id="PTHR42760">
    <property type="entry name" value="SHORT-CHAIN DEHYDROGENASES/REDUCTASES FAMILY MEMBER"/>
    <property type="match status" value="1"/>
</dbReference>
<dbReference type="SMART" id="SM00822">
    <property type="entry name" value="PKS_KR"/>
    <property type="match status" value="1"/>
</dbReference>
<dbReference type="GO" id="GO:0016616">
    <property type="term" value="F:oxidoreductase activity, acting on the CH-OH group of donors, NAD or NADP as acceptor"/>
    <property type="evidence" value="ECO:0007669"/>
    <property type="project" value="TreeGrafter"/>
</dbReference>
<sequence length="238" mass="25147">MVSLGLEEKVIVVTGGNRGIGAAIVSLLIELGAKVAYTDLVADNPQGLGIVADVTKLESMEAAAQQIEAELGPVYGIVANAGITRDNFFAKLTPLDWDLVINVNLKGVNHTIKPFIEGMYQRQAGSIVCISSISGDRGNAGQTNYAATKAAVIGLVKSLAREAARYNIRANAIAPGFINTEMTLAIPDKVRDKITAEIPCRRFGEPADIAWATAYLLSPVASSYVSGEVLRVNGAHHT</sequence>
<evidence type="ECO:0000313" key="4">
    <source>
        <dbReference type="EMBL" id="TRT55805.1"/>
    </source>
</evidence>
<accession>A0A551Y4B8</accession>